<comment type="caution">
    <text evidence="7">The sequence shown here is derived from an EMBL/GenBank/DDBJ whole genome shotgun (WGS) entry which is preliminary data.</text>
</comment>
<dbReference type="Gene3D" id="1.10.10.10">
    <property type="entry name" value="Winged helix-like DNA-binding domain superfamily/Winged helix DNA-binding domain"/>
    <property type="match status" value="1"/>
</dbReference>
<dbReference type="InterPro" id="IPR036388">
    <property type="entry name" value="WH-like_DNA-bd_sf"/>
</dbReference>
<keyword evidence="2" id="KW-0731">Sigma factor</keyword>
<proteinExistence type="predicted"/>
<keyword evidence="1" id="KW-0805">Transcription regulation</keyword>
<organism evidence="7 8">
    <name type="scientific">Sphingomonas echinoides</name>
    <dbReference type="NCBI Taxonomy" id="59803"/>
    <lineage>
        <taxon>Bacteria</taxon>
        <taxon>Pseudomonadati</taxon>
        <taxon>Pseudomonadota</taxon>
        <taxon>Alphaproteobacteria</taxon>
        <taxon>Sphingomonadales</taxon>
        <taxon>Sphingomonadaceae</taxon>
        <taxon>Sphingomonas</taxon>
    </lineage>
</organism>
<dbReference type="Proteomes" id="UP001279660">
    <property type="component" value="Unassembled WGS sequence"/>
</dbReference>
<dbReference type="InterPro" id="IPR013325">
    <property type="entry name" value="RNA_pol_sigma_r2"/>
</dbReference>
<dbReference type="InterPro" id="IPR013324">
    <property type="entry name" value="RNA_pol_sigma_r3/r4-like"/>
</dbReference>
<evidence type="ECO:0000256" key="3">
    <source>
        <dbReference type="ARBA" id="ARBA00023125"/>
    </source>
</evidence>
<evidence type="ECO:0000313" key="8">
    <source>
        <dbReference type="Proteomes" id="UP001279660"/>
    </source>
</evidence>
<dbReference type="InterPro" id="IPR000943">
    <property type="entry name" value="RNA_pol_sigma70"/>
</dbReference>
<name>A0ABU4PPK2_9SPHN</name>
<evidence type="ECO:0000256" key="4">
    <source>
        <dbReference type="ARBA" id="ARBA00023163"/>
    </source>
</evidence>
<dbReference type="Pfam" id="PF04545">
    <property type="entry name" value="Sigma70_r4"/>
    <property type="match status" value="1"/>
</dbReference>
<feature type="region of interest" description="Disordered" evidence="5">
    <location>
        <begin position="280"/>
        <end position="312"/>
    </location>
</feature>
<keyword evidence="8" id="KW-1185">Reference proteome</keyword>
<dbReference type="EMBL" id="JAWXXV010000001">
    <property type="protein sequence ID" value="MDX5985879.1"/>
    <property type="molecule type" value="Genomic_DNA"/>
</dbReference>
<gene>
    <name evidence="7" type="ORF">SIL82_16615</name>
</gene>
<dbReference type="Gene3D" id="1.10.1740.10">
    <property type="match status" value="1"/>
</dbReference>
<reference evidence="7 8" key="1">
    <citation type="submission" date="2023-11" db="EMBL/GenBank/DDBJ databases">
        <title>MicrobeMod: A computational toolkit for identifying prokaryotic methylation and restriction-modification with nanopore sequencing.</title>
        <authorList>
            <person name="Crits-Christoph A."/>
            <person name="Kang S.C."/>
            <person name="Lee H."/>
            <person name="Ostrov N."/>
        </authorList>
    </citation>
    <scope>NUCLEOTIDE SEQUENCE [LARGE SCALE GENOMIC DNA]</scope>
    <source>
        <strain evidence="7 8">ATCC 14820</strain>
    </source>
</reference>
<sequence length="365" mass="40439">MSKTTAALEAAVATIIENTPRDAKQTARQRVAVDRAFANILKLIAPRIRHFIRQYGLAAHWDDAEQCCAIAVHRAIEAYDPTKAQFTTFVNWQIRGELQSLRFRMMADQRPSARKVGAMTVSLDALTARSENEDGAVEVTIEDEFALEQTEACASNYLAESAMNALIDAYVDHLRQVSLDQMRRRPRAKRATPVRIDGAPRFKTATHGIDPEQLDKLEEKLARDREIVARRIFETATLDDLANETGVTKERVRQITKSAARTIVELTARDPRFALMTEGLRQRHAAPAPRKPKSPPPLRTAPVSLLPDPSAPHNRLVQVTAFDTIQAADAASGRIAPTSRASLPEPFSIHLAAEDAPVHGSRTTH</sequence>
<dbReference type="PRINTS" id="PR00046">
    <property type="entry name" value="SIGMA70FCT"/>
</dbReference>
<accession>A0ABU4PPK2</accession>
<keyword evidence="3" id="KW-0238">DNA-binding</keyword>
<dbReference type="SUPFAM" id="SSF88946">
    <property type="entry name" value="Sigma2 domain of RNA polymerase sigma factors"/>
    <property type="match status" value="1"/>
</dbReference>
<evidence type="ECO:0000313" key="7">
    <source>
        <dbReference type="EMBL" id="MDX5985879.1"/>
    </source>
</evidence>
<evidence type="ECO:0000256" key="5">
    <source>
        <dbReference type="SAM" id="MobiDB-lite"/>
    </source>
</evidence>
<protein>
    <submittedName>
        <fullName evidence="7">Sigma factor-like helix-turn-helix DNA-binding protein</fullName>
    </submittedName>
</protein>
<evidence type="ECO:0000256" key="1">
    <source>
        <dbReference type="ARBA" id="ARBA00023015"/>
    </source>
</evidence>
<feature type="domain" description="RNA polymerase sigma-70 region 4" evidence="6">
    <location>
        <begin position="222"/>
        <end position="261"/>
    </location>
</feature>
<evidence type="ECO:0000256" key="2">
    <source>
        <dbReference type="ARBA" id="ARBA00023082"/>
    </source>
</evidence>
<evidence type="ECO:0000259" key="6">
    <source>
        <dbReference type="Pfam" id="PF04545"/>
    </source>
</evidence>
<dbReference type="SUPFAM" id="SSF88659">
    <property type="entry name" value="Sigma3 and sigma4 domains of RNA polymerase sigma factors"/>
    <property type="match status" value="1"/>
</dbReference>
<dbReference type="InterPro" id="IPR007630">
    <property type="entry name" value="RNA_pol_sigma70_r4"/>
</dbReference>
<dbReference type="RefSeq" id="WP_010407210.1">
    <property type="nucleotide sequence ID" value="NZ_JAWXXV010000001.1"/>
</dbReference>
<keyword evidence="4" id="KW-0804">Transcription</keyword>
<dbReference type="PANTHER" id="PTHR30385">
    <property type="entry name" value="SIGMA FACTOR F FLAGELLAR"/>
    <property type="match status" value="1"/>
</dbReference>